<sequence>MPFAGQRVSAFGSPMKLKLLSWNVRGANGSSKRKIIKAFIRKQKVDLLCIQETKFQSMIEGVVRSLGTGRFLDWRALDASGSTGDSGMWKMALSGCSREFMVRSLKKKGNACGRSLGRLEEFGKNPGV</sequence>
<evidence type="ECO:0000313" key="8">
    <source>
        <dbReference type="Proteomes" id="UP000288805"/>
    </source>
</evidence>
<comment type="cofactor">
    <cofactor evidence="5">
        <name>Mg(2+)</name>
        <dbReference type="ChEBI" id="CHEBI:18420"/>
    </cofactor>
    <cofactor evidence="5">
        <name>Mn(2+)</name>
        <dbReference type="ChEBI" id="CHEBI:29035"/>
    </cofactor>
    <text evidence="5">Probably binds two magnesium or manganese ions per subunit.</text>
</comment>
<evidence type="ECO:0000313" key="7">
    <source>
        <dbReference type="EMBL" id="RVW41389.1"/>
    </source>
</evidence>
<dbReference type="AlphaFoldDB" id="A0A438E111"/>
<evidence type="ECO:0000256" key="3">
    <source>
        <dbReference type="ARBA" id="ARBA00022801"/>
    </source>
</evidence>
<keyword evidence="2 5" id="KW-0479">Metal-binding</keyword>
<dbReference type="Proteomes" id="UP000288805">
    <property type="component" value="Unassembled WGS sequence"/>
</dbReference>
<reference evidence="7 8" key="1">
    <citation type="journal article" date="2018" name="PLoS Genet.">
        <title>Population sequencing reveals clonal diversity and ancestral inbreeding in the grapevine cultivar Chardonnay.</title>
        <authorList>
            <person name="Roach M.J."/>
            <person name="Johnson D.L."/>
            <person name="Bohlmann J."/>
            <person name="van Vuuren H.J."/>
            <person name="Jones S.J."/>
            <person name="Pretorius I.S."/>
            <person name="Schmidt S.A."/>
            <person name="Borneman A.R."/>
        </authorList>
    </citation>
    <scope>NUCLEOTIDE SEQUENCE [LARGE SCALE GENOMIC DNA]</scope>
    <source>
        <strain evidence="8">cv. Chardonnay</strain>
        <tissue evidence="7">Leaf</tissue>
    </source>
</reference>
<dbReference type="EMBL" id="QGNW01001439">
    <property type="protein sequence ID" value="RVW41389.1"/>
    <property type="molecule type" value="Genomic_DNA"/>
</dbReference>
<gene>
    <name evidence="7" type="ORF">CK203_095199</name>
</gene>
<dbReference type="GO" id="GO:0046872">
    <property type="term" value="F:metal ion binding"/>
    <property type="evidence" value="ECO:0007669"/>
    <property type="project" value="UniProtKB-KW"/>
</dbReference>
<comment type="similarity">
    <text evidence="1">Belongs to the DNA repair enzymes AP/ExoA family.</text>
</comment>
<dbReference type="PANTHER" id="PTHR22748:SF4">
    <property type="entry name" value="DNA-(APURINIC OR APYRIMIDINIC SITE) ENDONUCLEASE 2"/>
    <property type="match status" value="1"/>
</dbReference>
<feature type="binding site" evidence="5">
    <location>
        <position position="52"/>
    </location>
    <ligand>
        <name>Mg(2+)</name>
        <dbReference type="ChEBI" id="CHEBI:18420"/>
        <label>1</label>
    </ligand>
</feature>
<protein>
    <recommendedName>
        <fullName evidence="6">Endonuclease/exonuclease/phosphatase domain-containing protein</fullName>
    </recommendedName>
</protein>
<dbReference type="InterPro" id="IPR005135">
    <property type="entry name" value="Endo/exonuclease/phosphatase"/>
</dbReference>
<keyword evidence="5" id="KW-0464">Manganese</keyword>
<comment type="caution">
    <text evidence="7">The sequence shown here is derived from an EMBL/GenBank/DDBJ whole genome shotgun (WGS) entry which is preliminary data.</text>
</comment>
<evidence type="ECO:0000256" key="1">
    <source>
        <dbReference type="ARBA" id="ARBA00007092"/>
    </source>
</evidence>
<feature type="domain" description="Endonuclease/exonuclease/phosphatase" evidence="6">
    <location>
        <begin position="20"/>
        <end position="57"/>
    </location>
</feature>
<dbReference type="GO" id="GO:0016787">
    <property type="term" value="F:hydrolase activity"/>
    <property type="evidence" value="ECO:0007669"/>
    <property type="project" value="UniProtKB-KW"/>
</dbReference>
<dbReference type="Pfam" id="PF03372">
    <property type="entry name" value="Exo_endo_phos"/>
    <property type="match status" value="1"/>
</dbReference>
<evidence type="ECO:0000256" key="5">
    <source>
        <dbReference type="PIRSR" id="PIRSR604808-2"/>
    </source>
</evidence>
<dbReference type="InterPro" id="IPR004808">
    <property type="entry name" value="AP_endonuc_1"/>
</dbReference>
<accession>A0A438E111</accession>
<dbReference type="SUPFAM" id="SSF56219">
    <property type="entry name" value="DNase I-like"/>
    <property type="match status" value="1"/>
</dbReference>
<dbReference type="GO" id="GO:0006281">
    <property type="term" value="P:DNA repair"/>
    <property type="evidence" value="ECO:0007669"/>
    <property type="project" value="InterPro"/>
</dbReference>
<evidence type="ECO:0000256" key="4">
    <source>
        <dbReference type="ARBA" id="ARBA00022842"/>
    </source>
</evidence>
<organism evidence="7 8">
    <name type="scientific">Vitis vinifera</name>
    <name type="common">Grape</name>
    <dbReference type="NCBI Taxonomy" id="29760"/>
    <lineage>
        <taxon>Eukaryota</taxon>
        <taxon>Viridiplantae</taxon>
        <taxon>Streptophyta</taxon>
        <taxon>Embryophyta</taxon>
        <taxon>Tracheophyta</taxon>
        <taxon>Spermatophyta</taxon>
        <taxon>Magnoliopsida</taxon>
        <taxon>eudicotyledons</taxon>
        <taxon>Gunneridae</taxon>
        <taxon>Pentapetalae</taxon>
        <taxon>rosids</taxon>
        <taxon>Vitales</taxon>
        <taxon>Vitaceae</taxon>
        <taxon>Viteae</taxon>
        <taxon>Vitis</taxon>
    </lineage>
</organism>
<evidence type="ECO:0000259" key="6">
    <source>
        <dbReference type="Pfam" id="PF03372"/>
    </source>
</evidence>
<keyword evidence="4 5" id="KW-0460">Magnesium</keyword>
<dbReference type="Gene3D" id="3.60.10.10">
    <property type="entry name" value="Endonuclease/exonuclease/phosphatase"/>
    <property type="match status" value="1"/>
</dbReference>
<proteinExistence type="inferred from homology"/>
<dbReference type="InterPro" id="IPR036691">
    <property type="entry name" value="Endo/exonu/phosph_ase_sf"/>
</dbReference>
<evidence type="ECO:0000256" key="2">
    <source>
        <dbReference type="ARBA" id="ARBA00022723"/>
    </source>
</evidence>
<dbReference type="GO" id="GO:0004518">
    <property type="term" value="F:nuclease activity"/>
    <property type="evidence" value="ECO:0007669"/>
    <property type="project" value="InterPro"/>
</dbReference>
<dbReference type="PANTHER" id="PTHR22748">
    <property type="entry name" value="AP ENDONUCLEASE"/>
    <property type="match status" value="1"/>
</dbReference>
<feature type="binding site" evidence="5">
    <location>
        <position position="23"/>
    </location>
    <ligand>
        <name>Mg(2+)</name>
        <dbReference type="ChEBI" id="CHEBI:18420"/>
        <label>1</label>
    </ligand>
</feature>
<name>A0A438E111_VITVI</name>
<keyword evidence="3" id="KW-0378">Hydrolase</keyword>